<evidence type="ECO:0000313" key="8">
    <source>
        <dbReference type="EMBL" id="KAG0266231.1"/>
    </source>
</evidence>
<comment type="caution">
    <text evidence="8">The sequence shown here is derived from an EMBL/GenBank/DDBJ whole genome shotgun (WGS) entry which is preliminary data.</text>
</comment>
<feature type="transmembrane region" description="Helical" evidence="6">
    <location>
        <begin position="373"/>
        <end position="391"/>
    </location>
</feature>
<feature type="compositionally biased region" description="Low complexity" evidence="5">
    <location>
        <begin position="234"/>
        <end position="245"/>
    </location>
</feature>
<dbReference type="InterPro" id="IPR010658">
    <property type="entry name" value="Nodulin-like"/>
</dbReference>
<evidence type="ECO:0000256" key="2">
    <source>
        <dbReference type="ARBA" id="ARBA00022692"/>
    </source>
</evidence>
<feature type="transmembrane region" description="Helical" evidence="6">
    <location>
        <begin position="12"/>
        <end position="35"/>
    </location>
</feature>
<feature type="transmembrane region" description="Helical" evidence="6">
    <location>
        <begin position="310"/>
        <end position="333"/>
    </location>
</feature>
<feature type="transmembrane region" description="Helical" evidence="6">
    <location>
        <begin position="472"/>
        <end position="494"/>
    </location>
</feature>
<keyword evidence="3 6" id="KW-1133">Transmembrane helix</keyword>
<evidence type="ECO:0000256" key="3">
    <source>
        <dbReference type="ARBA" id="ARBA00022989"/>
    </source>
</evidence>
<evidence type="ECO:0000256" key="1">
    <source>
        <dbReference type="ARBA" id="ARBA00004141"/>
    </source>
</evidence>
<dbReference type="InterPro" id="IPR036259">
    <property type="entry name" value="MFS_trans_sf"/>
</dbReference>
<dbReference type="GO" id="GO:0016020">
    <property type="term" value="C:membrane"/>
    <property type="evidence" value="ECO:0007669"/>
    <property type="project" value="UniProtKB-SubCell"/>
</dbReference>
<protein>
    <recommendedName>
        <fullName evidence="7">Nodulin-like domain-containing protein</fullName>
    </recommendedName>
</protein>
<feature type="domain" description="Nodulin-like" evidence="7">
    <location>
        <begin position="18"/>
        <end position="178"/>
    </location>
</feature>
<sequence>MTHPISSYAWRPWLLAGSFICACLNMLASGSLYVFALYSPALKNHLGYSQTQTSTIAIIGDIGLYGFGPLSGLMADRLGPRPTSFFAGCLLFLGYSLLSTGFAKGMESVQQGEEPTHFLLMSGFLFLAGMGSSTSYMAAFTSLAKNFQRARGIALGVPVSFFGLSAAVLTLIAQGFFTIKVGNFGKPSSENRELDTTHFLLFLGLAGGLINGLAVFGMNIVPPAKIVDSIEHANNNNNNDTTSNTESEQVQQDVGNDHTIAPSEQTPLLQDDASTESIATLKQQQRNQHLRRPVRSLSGRAFFMDRDAQYFFVVMVCLAGTGLMIINSISAMVDVVAASETSDIPIPTIQGGMPGQEVTSSFLRRLLLEDKNPLASIHAMHVGLISIASYTGRMVAAIGTDVAIARKGAHRIDALPLATGLMALSQVVGMFASIRWLYLCSIITGFSYGGFFGVAGTIVAELWGEETCGQNWGWLSWGSALGGMLFNLLFGVVMDAARPVVDGRPQECKGHGCFRWALVISCTACTLSCGLSILMGVRQRRAAAAISDPESFLVEKGEYTHEDLG</sequence>
<feature type="transmembrane region" description="Helical" evidence="6">
    <location>
        <begin position="436"/>
        <end position="460"/>
    </location>
</feature>
<comment type="subcellular location">
    <subcellularLocation>
        <location evidence="1">Membrane</location>
        <topology evidence="1">Multi-pass membrane protein</topology>
    </subcellularLocation>
</comment>
<evidence type="ECO:0000259" key="7">
    <source>
        <dbReference type="Pfam" id="PF06813"/>
    </source>
</evidence>
<dbReference type="SUPFAM" id="SSF103473">
    <property type="entry name" value="MFS general substrate transporter"/>
    <property type="match status" value="1"/>
</dbReference>
<evidence type="ECO:0000313" key="9">
    <source>
        <dbReference type="Proteomes" id="UP000726737"/>
    </source>
</evidence>
<feature type="transmembrane region" description="Helical" evidence="6">
    <location>
        <begin position="514"/>
        <end position="537"/>
    </location>
</feature>
<gene>
    <name evidence="8" type="ORF">BG011_002928</name>
</gene>
<dbReference type="Pfam" id="PF06813">
    <property type="entry name" value="Nodulin-like"/>
    <property type="match status" value="1"/>
</dbReference>
<accession>A0A9P6QHB6</accession>
<dbReference type="Gene3D" id="1.20.1250.20">
    <property type="entry name" value="MFS general substrate transporter like domains"/>
    <property type="match status" value="2"/>
</dbReference>
<organism evidence="8 9">
    <name type="scientific">Mortierella polycephala</name>
    <dbReference type="NCBI Taxonomy" id="41804"/>
    <lineage>
        <taxon>Eukaryota</taxon>
        <taxon>Fungi</taxon>
        <taxon>Fungi incertae sedis</taxon>
        <taxon>Mucoromycota</taxon>
        <taxon>Mortierellomycotina</taxon>
        <taxon>Mortierellomycetes</taxon>
        <taxon>Mortierellales</taxon>
        <taxon>Mortierellaceae</taxon>
        <taxon>Mortierella</taxon>
    </lineage>
</organism>
<dbReference type="PANTHER" id="PTHR21576:SF158">
    <property type="entry name" value="RIBOSOMAL RNA-PROCESSING PROTEIN 12-LIKE CONSERVED DOMAIN-CONTAINING PROTEIN"/>
    <property type="match status" value="1"/>
</dbReference>
<evidence type="ECO:0000256" key="4">
    <source>
        <dbReference type="ARBA" id="ARBA00023136"/>
    </source>
</evidence>
<name>A0A9P6QHB6_9FUNG</name>
<reference evidence="8" key="1">
    <citation type="journal article" date="2020" name="Fungal Divers.">
        <title>Resolving the Mortierellaceae phylogeny through synthesis of multi-gene phylogenetics and phylogenomics.</title>
        <authorList>
            <person name="Vandepol N."/>
            <person name="Liber J."/>
            <person name="Desiro A."/>
            <person name="Na H."/>
            <person name="Kennedy M."/>
            <person name="Barry K."/>
            <person name="Grigoriev I.V."/>
            <person name="Miller A.N."/>
            <person name="O'Donnell K."/>
            <person name="Stajich J.E."/>
            <person name="Bonito G."/>
        </authorList>
    </citation>
    <scope>NUCLEOTIDE SEQUENCE</scope>
    <source>
        <strain evidence="8">KOD948</strain>
    </source>
</reference>
<feature type="transmembrane region" description="Helical" evidence="6">
    <location>
        <begin position="199"/>
        <end position="221"/>
    </location>
</feature>
<dbReference type="PANTHER" id="PTHR21576">
    <property type="entry name" value="UNCHARACTERIZED NODULIN-LIKE PROTEIN"/>
    <property type="match status" value="1"/>
</dbReference>
<evidence type="ECO:0000256" key="5">
    <source>
        <dbReference type="SAM" id="MobiDB-lite"/>
    </source>
</evidence>
<feature type="transmembrane region" description="Helical" evidence="6">
    <location>
        <begin position="85"/>
        <end position="106"/>
    </location>
</feature>
<feature type="region of interest" description="Disordered" evidence="5">
    <location>
        <begin position="231"/>
        <end position="252"/>
    </location>
</feature>
<feature type="transmembrane region" description="Helical" evidence="6">
    <location>
        <begin position="55"/>
        <end position="73"/>
    </location>
</feature>
<dbReference type="OrthoDB" id="410267at2759"/>
<keyword evidence="4 6" id="KW-0472">Membrane</keyword>
<evidence type="ECO:0000256" key="6">
    <source>
        <dbReference type="SAM" id="Phobius"/>
    </source>
</evidence>
<keyword evidence="2 6" id="KW-0812">Transmembrane</keyword>
<feature type="transmembrane region" description="Helical" evidence="6">
    <location>
        <begin position="118"/>
        <end position="140"/>
    </location>
</feature>
<keyword evidence="9" id="KW-1185">Reference proteome</keyword>
<dbReference type="AlphaFoldDB" id="A0A9P6QHB6"/>
<proteinExistence type="predicted"/>
<dbReference type="EMBL" id="JAAAJA010000020">
    <property type="protein sequence ID" value="KAG0266231.1"/>
    <property type="molecule type" value="Genomic_DNA"/>
</dbReference>
<feature type="transmembrane region" description="Helical" evidence="6">
    <location>
        <begin position="412"/>
        <end position="430"/>
    </location>
</feature>
<feature type="transmembrane region" description="Helical" evidence="6">
    <location>
        <begin position="152"/>
        <end position="179"/>
    </location>
</feature>
<dbReference type="Proteomes" id="UP000726737">
    <property type="component" value="Unassembled WGS sequence"/>
</dbReference>